<feature type="compositionally biased region" description="Low complexity" evidence="1">
    <location>
        <begin position="1"/>
        <end position="18"/>
    </location>
</feature>
<evidence type="ECO:0000313" key="4">
    <source>
        <dbReference type="Proteomes" id="UP000642125"/>
    </source>
</evidence>
<comment type="caution">
    <text evidence="3">The sequence shown here is derived from an EMBL/GenBank/DDBJ whole genome shotgun (WGS) entry which is preliminary data.</text>
</comment>
<accession>A0A919P7I6</accession>
<name>A0A919P7I6_9CELL</name>
<feature type="transmembrane region" description="Helical" evidence="2">
    <location>
        <begin position="27"/>
        <end position="46"/>
    </location>
</feature>
<dbReference type="EMBL" id="BONO01000002">
    <property type="protein sequence ID" value="GIG35038.1"/>
    <property type="molecule type" value="Genomic_DNA"/>
</dbReference>
<feature type="transmembrane region" description="Helical" evidence="2">
    <location>
        <begin position="103"/>
        <end position="122"/>
    </location>
</feature>
<protein>
    <submittedName>
        <fullName evidence="3">Uncharacterized protein</fullName>
    </submittedName>
</protein>
<reference evidence="3" key="1">
    <citation type="submission" date="2021-01" db="EMBL/GenBank/DDBJ databases">
        <title>Whole genome shotgun sequence of Cellulomonas pakistanensis NBRC 110800.</title>
        <authorList>
            <person name="Komaki H."/>
            <person name="Tamura T."/>
        </authorList>
    </citation>
    <scope>NUCLEOTIDE SEQUENCE</scope>
    <source>
        <strain evidence="3">NBRC 110800</strain>
    </source>
</reference>
<keyword evidence="4" id="KW-1185">Reference proteome</keyword>
<feature type="transmembrane region" description="Helical" evidence="2">
    <location>
        <begin position="76"/>
        <end position="97"/>
    </location>
</feature>
<organism evidence="3 4">
    <name type="scientific">Cellulomonas pakistanensis</name>
    <dbReference type="NCBI Taxonomy" id="992287"/>
    <lineage>
        <taxon>Bacteria</taxon>
        <taxon>Bacillati</taxon>
        <taxon>Actinomycetota</taxon>
        <taxon>Actinomycetes</taxon>
        <taxon>Micrococcales</taxon>
        <taxon>Cellulomonadaceae</taxon>
        <taxon>Cellulomonas</taxon>
    </lineage>
</organism>
<evidence type="ECO:0000313" key="3">
    <source>
        <dbReference type="EMBL" id="GIG35038.1"/>
    </source>
</evidence>
<gene>
    <name evidence="3" type="ORF">Cpa01nite_04190</name>
</gene>
<keyword evidence="2" id="KW-1133">Transmembrane helix</keyword>
<dbReference type="Proteomes" id="UP000642125">
    <property type="component" value="Unassembled WGS sequence"/>
</dbReference>
<evidence type="ECO:0000256" key="2">
    <source>
        <dbReference type="SAM" id="Phobius"/>
    </source>
</evidence>
<sequence length="126" mass="12266">MTGPSPAAPGAGPATTPSRPVRPRGPLAVVPTAVLAAATLVAAFAVAQGTGVRALGGVVLVLGVAWCAWRSWSVAGAARVVAVVALGAACFVGSHVLAETLGAWATVVLAAAVLGAGAWLLVDRRP</sequence>
<proteinExistence type="predicted"/>
<evidence type="ECO:0000256" key="1">
    <source>
        <dbReference type="SAM" id="MobiDB-lite"/>
    </source>
</evidence>
<keyword evidence="2" id="KW-0812">Transmembrane</keyword>
<dbReference type="RefSeq" id="WP_239068453.1">
    <property type="nucleotide sequence ID" value="NZ_BONO01000002.1"/>
</dbReference>
<feature type="transmembrane region" description="Helical" evidence="2">
    <location>
        <begin position="52"/>
        <end position="69"/>
    </location>
</feature>
<feature type="region of interest" description="Disordered" evidence="1">
    <location>
        <begin position="1"/>
        <end position="24"/>
    </location>
</feature>
<keyword evidence="2" id="KW-0472">Membrane</keyword>
<dbReference type="AlphaFoldDB" id="A0A919P7I6"/>